<comment type="similarity">
    <text evidence="1 2">Belongs to the small heat shock protein (HSP20) family.</text>
</comment>
<evidence type="ECO:0000313" key="4">
    <source>
        <dbReference type="EMBL" id="OGL87272.1"/>
    </source>
</evidence>
<comment type="caution">
    <text evidence="4">The sequence shown here is derived from an EMBL/GenBank/DDBJ whole genome shotgun (WGS) entry which is preliminary data.</text>
</comment>
<dbReference type="SUPFAM" id="SSF49764">
    <property type="entry name" value="HSP20-like chaperones"/>
    <property type="match status" value="1"/>
</dbReference>
<sequence>MIAKAFKNNSAAKPISVSVPIPDEAEAVWELGSPAVHGGSSGAWATPEGELAIDVYVTPSAVVVRSAMAGVKPENISISLHNDFLTIRGERLEEDTVEADRYIVQECYWGSFSRSVILPVSVEARGAEAVIKNGILKIVLPRVSPSMVSVRLDSASYE</sequence>
<accession>A0A1F7V9P9</accession>
<evidence type="ECO:0000259" key="3">
    <source>
        <dbReference type="PROSITE" id="PS01031"/>
    </source>
</evidence>
<dbReference type="STRING" id="1802407.A3I40_02240"/>
<evidence type="ECO:0000256" key="2">
    <source>
        <dbReference type="RuleBase" id="RU003616"/>
    </source>
</evidence>
<dbReference type="EMBL" id="MGEP01000024">
    <property type="protein sequence ID" value="OGL87272.1"/>
    <property type="molecule type" value="Genomic_DNA"/>
</dbReference>
<evidence type="ECO:0000256" key="1">
    <source>
        <dbReference type="PROSITE-ProRule" id="PRU00285"/>
    </source>
</evidence>
<dbReference type="Pfam" id="PF00011">
    <property type="entry name" value="HSP20"/>
    <property type="match status" value="1"/>
</dbReference>
<dbReference type="Proteomes" id="UP000178723">
    <property type="component" value="Unassembled WGS sequence"/>
</dbReference>
<organism evidence="4 5">
    <name type="scientific">Candidatus Uhrbacteria bacterium RIFCSPLOWO2_02_FULL_48_12</name>
    <dbReference type="NCBI Taxonomy" id="1802407"/>
    <lineage>
        <taxon>Bacteria</taxon>
        <taxon>Candidatus Uhriibacteriota</taxon>
    </lineage>
</organism>
<dbReference type="Gene3D" id="2.60.40.790">
    <property type="match status" value="1"/>
</dbReference>
<dbReference type="PROSITE" id="PS01031">
    <property type="entry name" value="SHSP"/>
    <property type="match status" value="1"/>
</dbReference>
<protein>
    <recommendedName>
        <fullName evidence="3">SHSP domain-containing protein</fullName>
    </recommendedName>
</protein>
<dbReference type="InterPro" id="IPR031107">
    <property type="entry name" value="Small_HSP"/>
</dbReference>
<dbReference type="InterPro" id="IPR002068">
    <property type="entry name" value="A-crystallin/Hsp20_dom"/>
</dbReference>
<name>A0A1F7V9P9_9BACT</name>
<reference evidence="4 5" key="1">
    <citation type="journal article" date="2016" name="Nat. Commun.">
        <title>Thousands of microbial genomes shed light on interconnected biogeochemical processes in an aquifer system.</title>
        <authorList>
            <person name="Anantharaman K."/>
            <person name="Brown C.T."/>
            <person name="Hug L.A."/>
            <person name="Sharon I."/>
            <person name="Castelle C.J."/>
            <person name="Probst A.J."/>
            <person name="Thomas B.C."/>
            <person name="Singh A."/>
            <person name="Wilkins M.J."/>
            <person name="Karaoz U."/>
            <person name="Brodie E.L."/>
            <person name="Williams K.H."/>
            <person name="Hubbard S.S."/>
            <person name="Banfield J.F."/>
        </authorList>
    </citation>
    <scope>NUCLEOTIDE SEQUENCE [LARGE SCALE GENOMIC DNA]</scope>
</reference>
<feature type="domain" description="SHSP" evidence="3">
    <location>
        <begin position="44"/>
        <end position="158"/>
    </location>
</feature>
<evidence type="ECO:0000313" key="5">
    <source>
        <dbReference type="Proteomes" id="UP000178723"/>
    </source>
</evidence>
<dbReference type="InterPro" id="IPR008978">
    <property type="entry name" value="HSP20-like_chaperone"/>
</dbReference>
<dbReference type="PANTHER" id="PTHR11527">
    <property type="entry name" value="HEAT-SHOCK PROTEIN 20 FAMILY MEMBER"/>
    <property type="match status" value="1"/>
</dbReference>
<proteinExistence type="inferred from homology"/>
<dbReference type="CDD" id="cd06464">
    <property type="entry name" value="ACD_sHsps-like"/>
    <property type="match status" value="1"/>
</dbReference>
<dbReference type="AlphaFoldDB" id="A0A1F7V9P9"/>
<gene>
    <name evidence="4" type="ORF">A3I40_02240</name>
</gene>